<dbReference type="GeneID" id="43582221"/>
<evidence type="ECO:0000256" key="2">
    <source>
        <dbReference type="SAM" id="SignalP"/>
    </source>
</evidence>
<feature type="signal peptide" evidence="2">
    <location>
        <begin position="1"/>
        <end position="19"/>
    </location>
</feature>
<keyword evidence="4" id="KW-1185">Reference proteome</keyword>
<protein>
    <recommendedName>
        <fullName evidence="5">F-box domain-containing protein</fullName>
    </recommendedName>
</protein>
<dbReference type="AlphaFoldDB" id="A0A5E8BRJ5"/>
<gene>
    <name evidence="3" type="ORF">SAPINGB_P003403</name>
</gene>
<accession>A0A5E8BRJ5</accession>
<feature type="compositionally biased region" description="Low complexity" evidence="1">
    <location>
        <begin position="112"/>
        <end position="130"/>
    </location>
</feature>
<sequence>MTILTLPQDILRLVALSLAVPDSSSSSASPAKDLLALALTCKHLCAVAYPVLWNHVHLEDPAIFTVCNNVPSFSQDVTCNTDIDLWAYRWVQIQYDSETAPGNAGAPTLAHGSTQRSTSSTTGAASAASQGPRVSYVTPVVSNSYTQLDLTRPIYTGISDNKKSLLAALYPTSLTNKSSWPGQRTSVNRTVFHGDRISSSQLETSAPPESVDEPRYVCNGRKFLKLFYDRKLTKWCTDSICSLTLPLGGYSHSMFPVAGGDETLGPLPSFTRLRNVYVSDTLGVQTHNGQGEGAEDEDDDDTFDFTRATAERTLYRVEQLRVARFLGECLRGNLQTHGAGIDLFNTGGDTLGWLWGEPGVLSKVRTLNISVPFHDLAVSRTPNTSLAAWVLNVAFREMSSLETLSLCDAYYDITPIHGDVTMNDQHHNLTPEALSTAIAPVAAPLWSSLVHSQQGSTGAPPFARLRELSLPNSFCSFITPAMIPSSVEVLTLNTFFPQLFNSNSGATEPGSLTQLSVNVSHEQYMAILTSSYTPPSATHTPANSLETNNLLTRTQYTGPWAQGLTAVQVWVPQWVLPPSGDDEWLVDEDADMESMTSSNSTAGSFFTDGSDMDDDILEEDRLLALMLRGPPVPRRATRQSEIVLTNVLVPLLTPALVQLVVSALPARVLEVLPAHCPLLEVLVVENWDYQHGRVSSNDLTQPNIHSQNCENTLDAYVLAQWLVHGSSITPSEFSHTWPLFGENPGSSARALNRGLINLCINCASTLRFVCLPDSFQLYAITAVYMLLRSAFALNQGIGQGKNALPQILQLFVKAPGRSRRNTRGVFSPSIVAFKRRLEINWHADPGFWCMQTSHPGPMYEEMLSMLRGDIRRFGSQAEISNGFLTQVLESTTLNVRPFEEEASIKYPIFSVYENMTPSMVNSTIFHLTI</sequence>
<organism evidence="3 4">
    <name type="scientific">Magnusiomyces paraingens</name>
    <dbReference type="NCBI Taxonomy" id="2606893"/>
    <lineage>
        <taxon>Eukaryota</taxon>
        <taxon>Fungi</taxon>
        <taxon>Dikarya</taxon>
        <taxon>Ascomycota</taxon>
        <taxon>Saccharomycotina</taxon>
        <taxon>Dipodascomycetes</taxon>
        <taxon>Dipodascales</taxon>
        <taxon>Dipodascaceae</taxon>
        <taxon>Magnusiomyces</taxon>
    </lineage>
</organism>
<keyword evidence="2" id="KW-0732">Signal</keyword>
<evidence type="ECO:0008006" key="5">
    <source>
        <dbReference type="Google" id="ProtNLM"/>
    </source>
</evidence>
<proteinExistence type="predicted"/>
<reference evidence="3 4" key="1">
    <citation type="submission" date="2019-09" db="EMBL/GenBank/DDBJ databases">
        <authorList>
            <person name="Brejova B."/>
        </authorList>
    </citation>
    <scope>NUCLEOTIDE SEQUENCE [LARGE SCALE GENOMIC DNA]</scope>
</reference>
<evidence type="ECO:0000256" key="1">
    <source>
        <dbReference type="SAM" id="MobiDB-lite"/>
    </source>
</evidence>
<name>A0A5E8BRJ5_9ASCO</name>
<dbReference type="Proteomes" id="UP000398389">
    <property type="component" value="Unassembled WGS sequence"/>
</dbReference>
<evidence type="ECO:0000313" key="4">
    <source>
        <dbReference type="Proteomes" id="UP000398389"/>
    </source>
</evidence>
<feature type="region of interest" description="Disordered" evidence="1">
    <location>
        <begin position="102"/>
        <end position="130"/>
    </location>
</feature>
<evidence type="ECO:0000313" key="3">
    <source>
        <dbReference type="EMBL" id="VVT53099.1"/>
    </source>
</evidence>
<dbReference type="EMBL" id="CABVLU010000003">
    <property type="protein sequence ID" value="VVT53099.1"/>
    <property type="molecule type" value="Genomic_DNA"/>
</dbReference>
<feature type="chain" id="PRO_5022848601" description="F-box domain-containing protein" evidence="2">
    <location>
        <begin position="20"/>
        <end position="929"/>
    </location>
</feature>
<dbReference type="RefSeq" id="XP_031854012.1">
    <property type="nucleotide sequence ID" value="XM_031998121.1"/>
</dbReference>